<dbReference type="InterPro" id="IPR054416">
    <property type="entry name" value="GST_UstS-like_C"/>
</dbReference>
<dbReference type="InterPro" id="IPR036249">
    <property type="entry name" value="Thioredoxin-like_sf"/>
</dbReference>
<reference evidence="2 3" key="1">
    <citation type="journal article" date="2012" name="Science">
        <title>The Paleozoic origin of enzymatic lignin decomposition reconstructed from 31 fungal genomes.</title>
        <authorList>
            <person name="Floudas D."/>
            <person name="Binder M."/>
            <person name="Riley R."/>
            <person name="Barry K."/>
            <person name="Blanchette R.A."/>
            <person name="Henrissat B."/>
            <person name="Martinez A.T."/>
            <person name="Otillar R."/>
            <person name="Spatafora J.W."/>
            <person name="Yadav J.S."/>
            <person name="Aerts A."/>
            <person name="Benoit I."/>
            <person name="Boyd A."/>
            <person name="Carlson A."/>
            <person name="Copeland A."/>
            <person name="Coutinho P.M."/>
            <person name="de Vries R.P."/>
            <person name="Ferreira P."/>
            <person name="Findley K."/>
            <person name="Foster B."/>
            <person name="Gaskell J."/>
            <person name="Glotzer D."/>
            <person name="Gorecki P."/>
            <person name="Heitman J."/>
            <person name="Hesse C."/>
            <person name="Hori C."/>
            <person name="Igarashi K."/>
            <person name="Jurgens J.A."/>
            <person name="Kallen N."/>
            <person name="Kersten P."/>
            <person name="Kohler A."/>
            <person name="Kuees U."/>
            <person name="Kumar T.K.A."/>
            <person name="Kuo A."/>
            <person name="LaButti K."/>
            <person name="Larrondo L.F."/>
            <person name="Lindquist E."/>
            <person name="Ling A."/>
            <person name="Lombard V."/>
            <person name="Lucas S."/>
            <person name="Lundell T."/>
            <person name="Martin R."/>
            <person name="McLaughlin D.J."/>
            <person name="Morgenstern I."/>
            <person name="Morin E."/>
            <person name="Murat C."/>
            <person name="Nagy L.G."/>
            <person name="Nolan M."/>
            <person name="Ohm R.A."/>
            <person name="Patyshakuliyeva A."/>
            <person name="Rokas A."/>
            <person name="Ruiz-Duenas F.J."/>
            <person name="Sabat G."/>
            <person name="Salamov A."/>
            <person name="Samejima M."/>
            <person name="Schmutz J."/>
            <person name="Slot J.C."/>
            <person name="St John F."/>
            <person name="Stenlid J."/>
            <person name="Sun H."/>
            <person name="Sun S."/>
            <person name="Syed K."/>
            <person name="Tsang A."/>
            <person name="Wiebenga A."/>
            <person name="Young D."/>
            <person name="Pisabarro A."/>
            <person name="Eastwood D.C."/>
            <person name="Martin F."/>
            <person name="Cullen D."/>
            <person name="Grigoriev I.V."/>
            <person name="Hibbett D.S."/>
        </authorList>
    </citation>
    <scope>NUCLEOTIDE SEQUENCE</scope>
    <source>
        <strain evidence="3">FP-58527</strain>
    </source>
</reference>
<feature type="domain" description="GST N-terminal" evidence="1">
    <location>
        <begin position="12"/>
        <end position="101"/>
    </location>
</feature>
<accession>S8EEE3</accession>
<evidence type="ECO:0000313" key="3">
    <source>
        <dbReference type="Proteomes" id="UP000015241"/>
    </source>
</evidence>
<dbReference type="InterPro" id="IPR004045">
    <property type="entry name" value="Glutathione_S-Trfase_N"/>
</dbReference>
<dbReference type="OrthoDB" id="4951845at2759"/>
<dbReference type="Pfam" id="PF13409">
    <property type="entry name" value="GST_N_2"/>
    <property type="match status" value="1"/>
</dbReference>
<dbReference type="STRING" id="743788.S8EEE3"/>
<sequence>MSSADAQVITFYDIPSTIGAWSPNTWKTRFALSIKGLPFRTEWIEYPDIAQFLKSRGVAPNSPPSSYPYTLPAIYDPLTGKTIMDSYEIARYLDETYPNTPTLLPPETRAFELAFQHAFVGAVHKHFMPLALLPICDMLNPPSQKYFRETREAARGVKLEELSPPGSKERAEQFDQLQKGFGVLTSWFDAAGDGRLLLTGGGPDGDSNKVVHGDTYIAGVLIWARITWGAESEEWKTVESYDGGRWKRYLAFFEKWADGRK</sequence>
<dbReference type="Proteomes" id="UP000015241">
    <property type="component" value="Unassembled WGS sequence"/>
</dbReference>
<evidence type="ECO:0000313" key="2">
    <source>
        <dbReference type="EMBL" id="EPT02918.1"/>
    </source>
</evidence>
<organism evidence="2 3">
    <name type="scientific">Fomitopsis schrenkii</name>
    <name type="common">Brown rot fungus</name>
    <dbReference type="NCBI Taxonomy" id="2126942"/>
    <lineage>
        <taxon>Eukaryota</taxon>
        <taxon>Fungi</taxon>
        <taxon>Dikarya</taxon>
        <taxon>Basidiomycota</taxon>
        <taxon>Agaricomycotina</taxon>
        <taxon>Agaricomycetes</taxon>
        <taxon>Polyporales</taxon>
        <taxon>Fomitopsis</taxon>
    </lineage>
</organism>
<dbReference type="HOGENOM" id="CLU_011226_4_0_1"/>
<dbReference type="Pfam" id="PF22041">
    <property type="entry name" value="GST_C_7"/>
    <property type="match status" value="1"/>
</dbReference>
<proteinExistence type="predicted"/>
<protein>
    <recommendedName>
        <fullName evidence="1">GST N-terminal domain-containing protein</fullName>
    </recommendedName>
</protein>
<dbReference type="PROSITE" id="PS50404">
    <property type="entry name" value="GST_NTER"/>
    <property type="match status" value="1"/>
</dbReference>
<dbReference type="InParanoid" id="S8EEE3"/>
<dbReference type="AlphaFoldDB" id="S8EEE3"/>
<dbReference type="Gene3D" id="3.40.30.10">
    <property type="entry name" value="Glutaredoxin"/>
    <property type="match status" value="1"/>
</dbReference>
<evidence type="ECO:0000259" key="1">
    <source>
        <dbReference type="PROSITE" id="PS50404"/>
    </source>
</evidence>
<dbReference type="Gene3D" id="1.20.1050.10">
    <property type="match status" value="1"/>
</dbReference>
<name>S8EEE3_FOMSC</name>
<gene>
    <name evidence="2" type="ORF">FOMPIDRAFT_1142855</name>
</gene>
<dbReference type="EMBL" id="KE504132">
    <property type="protein sequence ID" value="EPT02918.1"/>
    <property type="molecule type" value="Genomic_DNA"/>
</dbReference>
<keyword evidence="3" id="KW-1185">Reference proteome</keyword>
<dbReference type="eggNOG" id="ENOG502QQN3">
    <property type="taxonomic scope" value="Eukaryota"/>
</dbReference>
<dbReference type="SUPFAM" id="SSF52833">
    <property type="entry name" value="Thioredoxin-like"/>
    <property type="match status" value="1"/>
</dbReference>